<evidence type="ECO:0000313" key="2">
    <source>
        <dbReference type="EMBL" id="CAE6528251.1"/>
    </source>
</evidence>
<proteinExistence type="predicted"/>
<feature type="domain" description="DUF6593" evidence="1">
    <location>
        <begin position="10"/>
        <end position="155"/>
    </location>
</feature>
<sequence>MATYTLSRASPTNTVLSDSQGAVTYVITTPFRLGGTQTTITQGNRVIATIQWNIFKKDTVTIGDRTSTIKEAFPRQKLLSTSRTYTTLSGERFKWKGSNKLYCVSIETHGTLAMYERAIFSRIRRKPYVLSISPNADYLIEVLIVTWVIAEKKARSRRRTGGIGFVSSGIRRRMANGAR</sequence>
<gene>
    <name evidence="2" type="ORF">RDB_LOCUS154480</name>
</gene>
<dbReference type="Pfam" id="PF20236">
    <property type="entry name" value="DUF6593"/>
    <property type="match status" value="1"/>
</dbReference>
<name>A0A8H3DFE7_9AGAM</name>
<organism evidence="2 3">
    <name type="scientific">Rhizoctonia solani</name>
    <dbReference type="NCBI Taxonomy" id="456999"/>
    <lineage>
        <taxon>Eukaryota</taxon>
        <taxon>Fungi</taxon>
        <taxon>Dikarya</taxon>
        <taxon>Basidiomycota</taxon>
        <taxon>Agaricomycotina</taxon>
        <taxon>Agaricomycetes</taxon>
        <taxon>Cantharellales</taxon>
        <taxon>Ceratobasidiaceae</taxon>
        <taxon>Rhizoctonia</taxon>
    </lineage>
</organism>
<protein>
    <recommendedName>
        <fullName evidence="1">DUF6593 domain-containing protein</fullName>
    </recommendedName>
</protein>
<reference evidence="2" key="1">
    <citation type="submission" date="2021-01" db="EMBL/GenBank/DDBJ databases">
        <authorList>
            <person name="Kaushik A."/>
        </authorList>
    </citation>
    <scope>NUCLEOTIDE SEQUENCE</scope>
    <source>
        <strain evidence="2">AG3-1AP</strain>
    </source>
</reference>
<dbReference type="Proteomes" id="UP000663831">
    <property type="component" value="Unassembled WGS sequence"/>
</dbReference>
<dbReference type="InterPro" id="IPR046528">
    <property type="entry name" value="DUF6593"/>
</dbReference>
<dbReference type="AlphaFoldDB" id="A0A8H3DFE7"/>
<comment type="caution">
    <text evidence="2">The sequence shown here is derived from an EMBL/GenBank/DDBJ whole genome shotgun (WGS) entry which is preliminary data.</text>
</comment>
<dbReference type="EMBL" id="CAJMWV010007295">
    <property type="protein sequence ID" value="CAE6528251.1"/>
    <property type="molecule type" value="Genomic_DNA"/>
</dbReference>
<evidence type="ECO:0000259" key="1">
    <source>
        <dbReference type="Pfam" id="PF20236"/>
    </source>
</evidence>
<accession>A0A8H3DFE7</accession>
<evidence type="ECO:0000313" key="3">
    <source>
        <dbReference type="Proteomes" id="UP000663831"/>
    </source>
</evidence>